<gene>
    <name evidence="2" type="ORF">MFLAVUS_009073</name>
</gene>
<dbReference type="Pfam" id="PF08238">
    <property type="entry name" value="Sel1"/>
    <property type="match status" value="9"/>
</dbReference>
<evidence type="ECO:0008006" key="4">
    <source>
        <dbReference type="Google" id="ProtNLM"/>
    </source>
</evidence>
<accession>A0ABP9Z8V7</accession>
<evidence type="ECO:0000313" key="2">
    <source>
        <dbReference type="EMBL" id="GAA5815561.1"/>
    </source>
</evidence>
<reference evidence="2 3" key="1">
    <citation type="submission" date="2024-04" db="EMBL/GenBank/DDBJ databases">
        <title>genome sequences of Mucor flavus KT1a and Helicostylum pulchrum KT1b strains isolated from the surface of a dry-aged beef.</title>
        <authorList>
            <person name="Toyotome T."/>
            <person name="Hosono M."/>
            <person name="Torimaru M."/>
            <person name="Fukuda K."/>
            <person name="Mikami N."/>
        </authorList>
    </citation>
    <scope>NUCLEOTIDE SEQUENCE [LARGE SCALE GENOMIC DNA]</scope>
    <source>
        <strain evidence="2 3">KT1a</strain>
    </source>
</reference>
<dbReference type="InterPro" id="IPR006597">
    <property type="entry name" value="Sel1-like"/>
</dbReference>
<dbReference type="InterPro" id="IPR050767">
    <property type="entry name" value="Sel1_AlgK"/>
</dbReference>
<dbReference type="Proteomes" id="UP001473302">
    <property type="component" value="Unassembled WGS sequence"/>
</dbReference>
<evidence type="ECO:0000313" key="3">
    <source>
        <dbReference type="Proteomes" id="UP001473302"/>
    </source>
</evidence>
<organism evidence="2 3">
    <name type="scientific">Mucor flavus</name>
    <dbReference type="NCBI Taxonomy" id="439312"/>
    <lineage>
        <taxon>Eukaryota</taxon>
        <taxon>Fungi</taxon>
        <taxon>Fungi incertae sedis</taxon>
        <taxon>Mucoromycota</taxon>
        <taxon>Mucoromycotina</taxon>
        <taxon>Mucoromycetes</taxon>
        <taxon>Mucorales</taxon>
        <taxon>Mucorineae</taxon>
        <taxon>Mucoraceae</taxon>
        <taxon>Mucor</taxon>
    </lineage>
</organism>
<dbReference type="PANTHER" id="PTHR11102">
    <property type="entry name" value="SEL-1-LIKE PROTEIN"/>
    <property type="match status" value="1"/>
</dbReference>
<evidence type="ECO:0000256" key="1">
    <source>
        <dbReference type="ARBA" id="ARBA00038101"/>
    </source>
</evidence>
<dbReference type="Gene3D" id="1.25.40.10">
    <property type="entry name" value="Tetratricopeptide repeat domain"/>
    <property type="match status" value="3"/>
</dbReference>
<keyword evidence="3" id="KW-1185">Reference proteome</keyword>
<dbReference type="SMART" id="SM00671">
    <property type="entry name" value="SEL1"/>
    <property type="match status" value="7"/>
</dbReference>
<protein>
    <recommendedName>
        <fullName evidence="4">Sel1 repeat family protein</fullName>
    </recommendedName>
</protein>
<dbReference type="EMBL" id="BAABUK010000026">
    <property type="protein sequence ID" value="GAA5815561.1"/>
    <property type="molecule type" value="Genomic_DNA"/>
</dbReference>
<sequence>MDILKKIASQWKNPVAQYMVAVMYDEGDNGAQTNAVTKTDFPNPGDRDVYRGIQEINRGNYQEAQKCFEKGSNYDNEYASLFNALHYYTGFGFAKRDPSKALNLFKKISLEWNNPIAQYLIGAMYLHGDQGITSHEKYASKWLSLAAENNWTAAMLLLSGGYQDGKFLKKDDQKALSWLQRIAQKDDNETDPIDDGVIYLFDNKEFELQLTPEILSAHKLTVDSVIVSLREFLYPPVRSAAPELNNEEDAVIWSLFTNRKSHGVFTSQRCLGLIYSGGTADTLPDGQKANYFFKKAAKNGSIDACLSLGIRYKIGINGIQNYRESLRWYKHAFELYEGIIESAYPNGRNYYNAKCIENDGKLTPHYLKFMEFFSELDNDIMMANLLMGQIYEHGKDGVSQDYILAHRYYEKAYNCGDVRGAIALVKFYMEGLGVRKDNEKADEWKLKAVLAKNGLVQTGPCTYRLI</sequence>
<proteinExistence type="inferred from homology"/>
<comment type="similarity">
    <text evidence="1">Belongs to the sel-1 family.</text>
</comment>
<dbReference type="PANTHER" id="PTHR11102:SF160">
    <property type="entry name" value="ERAD-ASSOCIATED E3 UBIQUITIN-PROTEIN LIGASE COMPONENT HRD3"/>
    <property type="match status" value="1"/>
</dbReference>
<comment type="caution">
    <text evidence="2">The sequence shown here is derived from an EMBL/GenBank/DDBJ whole genome shotgun (WGS) entry which is preliminary data.</text>
</comment>
<name>A0ABP9Z8V7_9FUNG</name>
<dbReference type="SUPFAM" id="SSF81901">
    <property type="entry name" value="HCP-like"/>
    <property type="match status" value="3"/>
</dbReference>
<dbReference type="InterPro" id="IPR011990">
    <property type="entry name" value="TPR-like_helical_dom_sf"/>
</dbReference>